<dbReference type="OrthoDB" id="2686513at2759"/>
<name>A0A0C9SQ49_PLICR</name>
<dbReference type="AlphaFoldDB" id="A0A0C9SQ49"/>
<accession>A0A0C9SQ49</accession>
<dbReference type="Proteomes" id="UP000053263">
    <property type="component" value="Unassembled WGS sequence"/>
</dbReference>
<evidence type="ECO:0000256" key="2">
    <source>
        <dbReference type="SAM" id="Phobius"/>
    </source>
</evidence>
<dbReference type="InterPro" id="IPR045340">
    <property type="entry name" value="DUF6533"/>
</dbReference>
<feature type="transmembrane region" description="Helical" evidence="2">
    <location>
        <begin position="60"/>
        <end position="79"/>
    </location>
</feature>
<evidence type="ECO:0000313" key="5">
    <source>
        <dbReference type="Proteomes" id="UP000053263"/>
    </source>
</evidence>
<feature type="transmembrane region" description="Helical" evidence="2">
    <location>
        <begin position="170"/>
        <end position="187"/>
    </location>
</feature>
<dbReference type="EMBL" id="KN832578">
    <property type="protein sequence ID" value="KII83332.1"/>
    <property type="molecule type" value="Genomic_DNA"/>
</dbReference>
<keyword evidence="2" id="KW-0472">Membrane</keyword>
<keyword evidence="2" id="KW-1133">Transmembrane helix</keyword>
<feature type="transmembrane region" description="Helical" evidence="2">
    <location>
        <begin position="91"/>
        <end position="112"/>
    </location>
</feature>
<sequence>MSASEDTVSAARDSLIHDILILIPTTMLYYDHLLTLSDEIAYIWTRPRSLSSILFLLNRWLGFAGNLVAAAVMFGPFPLKVCSQYNLARELLLFVNEVVVSAILGLRVHALYRHNQRVLTLVLVVAILGVGLSGWSLSAQKSKVTQIAPAGCHMANTTISGYYIATPWEMLFVFDCMIFVLTVRATYNSHRQSRGLMLTGSRISLVYLFLRDGTLYFGAMALSNLSNILTFYLSSDLLKGCLATFSSNLSMLLMHKHASSGIMTTTSRCGDTRRTHVMSLERIDRTAPDERQAHGSDDLDNSASGSSVFGAQYAFCLAPGTVLVPQKFEVSFSLGRKFFNADHL</sequence>
<keyword evidence="5" id="KW-1185">Reference proteome</keyword>
<evidence type="ECO:0000256" key="1">
    <source>
        <dbReference type="SAM" id="MobiDB-lite"/>
    </source>
</evidence>
<reference evidence="4 5" key="1">
    <citation type="submission" date="2014-06" db="EMBL/GenBank/DDBJ databases">
        <title>Evolutionary Origins and Diversification of the Mycorrhizal Mutualists.</title>
        <authorList>
            <consortium name="DOE Joint Genome Institute"/>
            <consortium name="Mycorrhizal Genomics Consortium"/>
            <person name="Kohler A."/>
            <person name="Kuo A."/>
            <person name="Nagy L.G."/>
            <person name="Floudas D."/>
            <person name="Copeland A."/>
            <person name="Barry K.W."/>
            <person name="Cichocki N."/>
            <person name="Veneault-Fourrey C."/>
            <person name="LaButti K."/>
            <person name="Lindquist E.A."/>
            <person name="Lipzen A."/>
            <person name="Lundell T."/>
            <person name="Morin E."/>
            <person name="Murat C."/>
            <person name="Riley R."/>
            <person name="Ohm R."/>
            <person name="Sun H."/>
            <person name="Tunlid A."/>
            <person name="Henrissat B."/>
            <person name="Grigoriev I.V."/>
            <person name="Hibbett D.S."/>
            <person name="Martin F."/>
        </authorList>
    </citation>
    <scope>NUCLEOTIDE SEQUENCE [LARGE SCALE GENOMIC DNA]</scope>
    <source>
        <strain evidence="4 5">FD-325 SS-3</strain>
    </source>
</reference>
<gene>
    <name evidence="4" type="ORF">PLICRDRAFT_450070</name>
</gene>
<dbReference type="HOGENOM" id="CLU_035509_7_0_1"/>
<proteinExistence type="predicted"/>
<feature type="compositionally biased region" description="Basic and acidic residues" evidence="1">
    <location>
        <begin position="280"/>
        <end position="297"/>
    </location>
</feature>
<feature type="domain" description="DUF6533" evidence="3">
    <location>
        <begin position="21"/>
        <end position="63"/>
    </location>
</feature>
<feature type="region of interest" description="Disordered" evidence="1">
    <location>
        <begin position="280"/>
        <end position="302"/>
    </location>
</feature>
<evidence type="ECO:0000313" key="4">
    <source>
        <dbReference type="EMBL" id="KII83332.1"/>
    </source>
</evidence>
<evidence type="ECO:0000259" key="3">
    <source>
        <dbReference type="Pfam" id="PF20151"/>
    </source>
</evidence>
<feature type="transmembrane region" description="Helical" evidence="2">
    <location>
        <begin position="118"/>
        <end position="137"/>
    </location>
</feature>
<dbReference type="Pfam" id="PF20151">
    <property type="entry name" value="DUF6533"/>
    <property type="match status" value="1"/>
</dbReference>
<feature type="transmembrane region" description="Helical" evidence="2">
    <location>
        <begin position="208"/>
        <end position="231"/>
    </location>
</feature>
<protein>
    <recommendedName>
        <fullName evidence="3">DUF6533 domain-containing protein</fullName>
    </recommendedName>
</protein>
<organism evidence="4 5">
    <name type="scientific">Plicaturopsis crispa FD-325 SS-3</name>
    <dbReference type="NCBI Taxonomy" id="944288"/>
    <lineage>
        <taxon>Eukaryota</taxon>
        <taxon>Fungi</taxon>
        <taxon>Dikarya</taxon>
        <taxon>Basidiomycota</taxon>
        <taxon>Agaricomycotina</taxon>
        <taxon>Agaricomycetes</taxon>
        <taxon>Agaricomycetidae</taxon>
        <taxon>Amylocorticiales</taxon>
        <taxon>Amylocorticiaceae</taxon>
        <taxon>Plicatura</taxon>
        <taxon>Plicaturopsis crispa</taxon>
    </lineage>
</organism>
<keyword evidence="2" id="KW-0812">Transmembrane</keyword>